<dbReference type="HOGENOM" id="CLU_3145519_0_0_1"/>
<dbReference type="AlphaFoldDB" id="K7L5Y3"/>
<feature type="coiled-coil region" evidence="1">
    <location>
        <begin position="1"/>
        <end position="35"/>
    </location>
</feature>
<evidence type="ECO:0000313" key="3">
    <source>
        <dbReference type="EnsemblPlants" id="KRH42712"/>
    </source>
</evidence>
<accession>K7L5Y3</accession>
<keyword evidence="4" id="KW-1185">Reference proteome</keyword>
<dbReference type="SMR" id="K7L5Y3"/>
<dbReference type="Gramene" id="KRH42712">
    <property type="protein sequence ID" value="KRH42712"/>
    <property type="gene ID" value="GLYMA_08G106600"/>
</dbReference>
<name>K7L5Y3_SOYBN</name>
<dbReference type="PaxDb" id="3847-GLYMA08G11230.1"/>
<evidence type="ECO:0000313" key="2">
    <source>
        <dbReference type="EMBL" id="KRH42712.1"/>
    </source>
</evidence>
<reference evidence="3" key="2">
    <citation type="submission" date="2018-02" db="UniProtKB">
        <authorList>
            <consortium name="EnsemblPlants"/>
        </authorList>
    </citation>
    <scope>IDENTIFICATION</scope>
    <source>
        <strain evidence="3">Williams 82</strain>
    </source>
</reference>
<proteinExistence type="predicted"/>
<dbReference type="OrthoDB" id="1434097at2759"/>
<sequence length="49" mass="5706">MDEAQQKEAILNEHVIRLKKEIKDCESDLPSLQDDKKKCIAETIGYKKM</sequence>
<dbReference type="Proteomes" id="UP000008827">
    <property type="component" value="Chromosome 8"/>
</dbReference>
<gene>
    <name evidence="2" type="ORF">GLYMA_08G106600</name>
</gene>
<reference evidence="2" key="3">
    <citation type="submission" date="2018-07" db="EMBL/GenBank/DDBJ databases">
        <title>WGS assembly of Glycine max.</title>
        <authorList>
            <person name="Schmutz J."/>
            <person name="Cannon S."/>
            <person name="Schlueter J."/>
            <person name="Ma J."/>
            <person name="Mitros T."/>
            <person name="Nelson W."/>
            <person name="Hyten D."/>
            <person name="Song Q."/>
            <person name="Thelen J."/>
            <person name="Cheng J."/>
            <person name="Xu D."/>
            <person name="Hellsten U."/>
            <person name="May G."/>
            <person name="Yu Y."/>
            <person name="Sakurai T."/>
            <person name="Umezawa T."/>
            <person name="Bhattacharyya M."/>
            <person name="Sandhu D."/>
            <person name="Valliyodan B."/>
            <person name="Lindquist E."/>
            <person name="Peto M."/>
            <person name="Grant D."/>
            <person name="Shu S."/>
            <person name="Goodstein D."/>
            <person name="Barry K."/>
            <person name="Futrell-Griggs M."/>
            <person name="Abernathy B."/>
            <person name="Du J."/>
            <person name="Tian Z."/>
            <person name="Zhu L."/>
            <person name="Gill N."/>
            <person name="Joshi T."/>
            <person name="Libault M."/>
            <person name="Sethuraman A."/>
            <person name="Zhang X."/>
            <person name="Shinozaki K."/>
            <person name="Nguyen H."/>
            <person name="Wing R."/>
            <person name="Cregan P."/>
            <person name="Specht J."/>
            <person name="Grimwood J."/>
            <person name="Rokhsar D."/>
            <person name="Stacey G."/>
            <person name="Shoemaker R."/>
            <person name="Jackson S."/>
        </authorList>
    </citation>
    <scope>NUCLEOTIDE SEQUENCE</scope>
    <source>
        <tissue evidence="2">Callus</tissue>
    </source>
</reference>
<dbReference type="EnsemblPlants" id="KRH42712">
    <property type="protein sequence ID" value="KRH42712"/>
    <property type="gene ID" value="GLYMA_08G106600"/>
</dbReference>
<evidence type="ECO:0000313" key="4">
    <source>
        <dbReference type="Proteomes" id="UP000008827"/>
    </source>
</evidence>
<dbReference type="EMBL" id="CM000841">
    <property type="protein sequence ID" value="KRH42712.1"/>
    <property type="molecule type" value="Genomic_DNA"/>
</dbReference>
<reference evidence="2 3" key="1">
    <citation type="journal article" date="2010" name="Nature">
        <title>Genome sequence of the palaeopolyploid soybean.</title>
        <authorList>
            <person name="Schmutz J."/>
            <person name="Cannon S.B."/>
            <person name="Schlueter J."/>
            <person name="Ma J."/>
            <person name="Mitros T."/>
            <person name="Nelson W."/>
            <person name="Hyten D.L."/>
            <person name="Song Q."/>
            <person name="Thelen J.J."/>
            <person name="Cheng J."/>
            <person name="Xu D."/>
            <person name="Hellsten U."/>
            <person name="May G.D."/>
            <person name="Yu Y."/>
            <person name="Sakurai T."/>
            <person name="Umezawa T."/>
            <person name="Bhattacharyya M.K."/>
            <person name="Sandhu D."/>
            <person name="Valliyodan B."/>
            <person name="Lindquist E."/>
            <person name="Peto M."/>
            <person name="Grant D."/>
            <person name="Shu S."/>
            <person name="Goodstein D."/>
            <person name="Barry K."/>
            <person name="Futrell-Griggs M."/>
            <person name="Abernathy B."/>
            <person name="Du J."/>
            <person name="Tian Z."/>
            <person name="Zhu L."/>
            <person name="Gill N."/>
            <person name="Joshi T."/>
            <person name="Libault M."/>
            <person name="Sethuraman A."/>
            <person name="Zhang X.-C."/>
            <person name="Shinozaki K."/>
            <person name="Nguyen H.T."/>
            <person name="Wing R.A."/>
            <person name="Cregan P."/>
            <person name="Specht J."/>
            <person name="Grimwood J."/>
            <person name="Rokhsar D."/>
            <person name="Stacey G."/>
            <person name="Shoemaker R.C."/>
            <person name="Jackson S.A."/>
        </authorList>
    </citation>
    <scope>NUCLEOTIDE SEQUENCE [LARGE SCALE GENOMIC DNA]</scope>
    <source>
        <strain evidence="3">cv. Williams 82</strain>
        <tissue evidence="2">Callus</tissue>
    </source>
</reference>
<organism evidence="2">
    <name type="scientific">Glycine max</name>
    <name type="common">Soybean</name>
    <name type="synonym">Glycine hispida</name>
    <dbReference type="NCBI Taxonomy" id="3847"/>
    <lineage>
        <taxon>Eukaryota</taxon>
        <taxon>Viridiplantae</taxon>
        <taxon>Streptophyta</taxon>
        <taxon>Embryophyta</taxon>
        <taxon>Tracheophyta</taxon>
        <taxon>Spermatophyta</taxon>
        <taxon>Magnoliopsida</taxon>
        <taxon>eudicotyledons</taxon>
        <taxon>Gunneridae</taxon>
        <taxon>Pentapetalae</taxon>
        <taxon>rosids</taxon>
        <taxon>fabids</taxon>
        <taxon>Fabales</taxon>
        <taxon>Fabaceae</taxon>
        <taxon>Papilionoideae</taxon>
        <taxon>50 kb inversion clade</taxon>
        <taxon>NPAAA clade</taxon>
        <taxon>indigoferoid/millettioid clade</taxon>
        <taxon>Phaseoleae</taxon>
        <taxon>Glycine</taxon>
        <taxon>Glycine subgen. Soja</taxon>
    </lineage>
</organism>
<keyword evidence="1" id="KW-0175">Coiled coil</keyword>
<protein>
    <submittedName>
        <fullName evidence="2 3">Uncharacterized protein</fullName>
    </submittedName>
</protein>
<dbReference type="InParanoid" id="K7L5Y3"/>
<evidence type="ECO:0000256" key="1">
    <source>
        <dbReference type="SAM" id="Coils"/>
    </source>
</evidence>